<dbReference type="GO" id="GO:0016020">
    <property type="term" value="C:membrane"/>
    <property type="evidence" value="ECO:0007669"/>
    <property type="project" value="InterPro"/>
</dbReference>
<feature type="region of interest" description="Disordered" evidence="1">
    <location>
        <begin position="623"/>
        <end position="664"/>
    </location>
</feature>
<feature type="transmembrane region" description="Helical" evidence="2">
    <location>
        <begin position="2256"/>
        <end position="2276"/>
    </location>
</feature>
<dbReference type="Pfam" id="PF24871">
    <property type="entry name" value="Piezo_TM1-24"/>
    <property type="match status" value="3"/>
</dbReference>
<feature type="transmembrane region" description="Helical" evidence="2">
    <location>
        <begin position="120"/>
        <end position="140"/>
    </location>
</feature>
<feature type="domain" description="Piezo transmembrane helical unit" evidence="4">
    <location>
        <begin position="1945"/>
        <end position="2065"/>
    </location>
</feature>
<evidence type="ECO:0000256" key="1">
    <source>
        <dbReference type="SAM" id="MobiDB-lite"/>
    </source>
</evidence>
<dbReference type="Pfam" id="PF15917">
    <property type="entry name" value="Piezo_TM25-28"/>
    <property type="match status" value="1"/>
</dbReference>
<feature type="transmembrane region" description="Helical" evidence="2">
    <location>
        <begin position="1166"/>
        <end position="1182"/>
    </location>
</feature>
<dbReference type="EMBL" id="AJFE02022089">
    <property type="status" value="NOT_ANNOTATED_CDS"/>
    <property type="molecule type" value="Genomic_DNA"/>
</dbReference>
<dbReference type="Ensembl" id="ENSPPAT00000039586.1">
    <property type="protein sequence ID" value="ENSPPAP00000016887.1"/>
    <property type="gene ID" value="ENSPPAG00000031522.1"/>
</dbReference>
<dbReference type="GO" id="GO:0008381">
    <property type="term" value="F:mechanosensitive monoatomic ion channel activity"/>
    <property type="evidence" value="ECO:0007669"/>
    <property type="project" value="InterPro"/>
</dbReference>
<sequence>MASEVVCGLIFRLLLPICLAVACAFRYNGLSFVYLIYLLLIPLFSEPTKTTMQGHTGRLLKSLCFISLSFLLLHIIFHITLVSLEAQHRIAPGYNCSTWEKTFRQIGFESLKGADAGNGIRVFVPDIGMFIASLTIWLLCRNIVQKPVTDEAAQSNPEFENEELAGGEKIDSEEALIYEEDFNGGDGVEGELEESTKLKMFRRLASVASKLKEFIGNMITTAGKVVVTILLGSSGMMLPSLTSSVYFFVFLGLCTWWSWCRTFDPLLFSCLCVLLAIFTAGHLIGLYLYQFQFFQEAVPPNDYYARLFGIKSVIQTDCSSTWKIIVNPDLSWYHHANPILLLVMYYTLATLIRIWLQEPLVQDEGTKEEDKALACSPIQITAERRRSLWYATHYPTDERKLLSMTQDDYKPSDGLLVTVNGNPVDYHTIHPSLPMENGPGKADLYSTPQYRWEPSDESSEKREEEEEEKEEFEEERSREEKRSIKVHAMVSVFQFIMKQSYICALIAMMAWSITYHSWLTFVLLIWSCTLWMIRNRRKYAMISSPFMVVYGNLLLILQYIWSFELPEIKKVPGFLEKKEPGELASKILFTITFWLLLRQHLTEQKALQEKEALLSEVKIGSQENEEKDEELQDIQVEGEPKEEEEEEAKEEKQERKKVEQEEAEEEDEQDIMKVLGNLVVAMFIKYWIYVCGGMFFFVSFEGKIVMYKIIYMVLFLFCVALYQVHYEWWRKILKYFWMSVVIYTMLVLIFIYTYQFENFPGLWQNMTGLKKEKLEDLGLKQFTVAELFTRIFIPTSFLLVCILHLHYFHDRFLELTDLKSIPSKEDNTIYSHAKVNGRVYLIINSIKKKLPIHQNELAHPEGSLPDLTMMHLTASLEKPEVRKLAEPGEEKPEGYSEKAQKGDLGKDSEESEEDGEEEEESEEEEETSDLRNKWHLVIDRLTVLFLKFLEYFHKLQVFMWWILELHIIKIVSSYIIWVSVKEVSLFNYVFLISWAFALPYAKLRRLASSVCTVWTCVIIVCKMLYQLQTIKPENFSVNCSLPNENQTNIPFNELNKSLLYSAPIDPTEWVGLRKSSPLLVYLRNNLLMLAILAFEVTIYRHQEYYRGRNNLTAPVSRTIFHDITRLHLDDGLINCAKYFINYFFYKFGLETCFLMSVNVIGQRMDFYAMIHACWLIAVLYRRRRKAIAEIWPKYCCFLACIITFQYFICIGIPPAPCRDYPWRFKGASFNDNIIKWLYFPDFIVRPNPVFLVYDFMLLLCASLQRQIFEDENKAAVRIMAGDNVEICMNLDAASFSQHNPVPDFIHCRSYLDMSKVIVFSYLFWFVLTIIFITGTTRISIFCMGYLVACFYFLLFGGDLLLKPIKSILRYWDWLIAYNVFVITMKNILSIGACGYIGTLVHNSCWLIQAFSLACTVKGYQMPAANSPCTLPSGEAGIIWDSICFAFLLLQRRVFMSYYFLHVVADIKASQILASRGAELFQATIVKAVKARIEEEKKSMDQLKRQMDRIKARQQKYKKGKERMLSLTQEPGEVQDMQKLSEEDDEREADKQKAKGKKKQWWRPWVDHASMVRSGDYYLFETDSEEEEEEELKKEDEEPPRRSAFQFVYQAWITDPKTALRQRHKEKKRSAREERKRRRKGSKEGPVEWEDREDEPIKKKSDGPDNIIKRIFNILKFTWVLFLATVDSFTTWLNSISREHIDISTVLRIERCMLTREIKKGNVPTRESIHMYYQNHIMNLSRESGLDTIDEHPRAASGAQTAHRMDSLDSHDSISSEPTQCTMLYSRQGTTETIEEVEAEQEEEAGSMAPEPREAKEYEATGYDVGAMGAEEASLTPEEELTQFSTLDGDVEAPPSYSKAVSFEHLSFGSQDDSAGKNHMAVSPDDSRTDKLGSSILPPLTHELTASELLLKKMFHDNELEESEKFYVGQPRFLLLFYAMYNTLVARSEMVCYFVIILNHMVSASMITLLLPILIFLWAMLSVPRPSRRFWMMAIVYTEVAIVVKYFFQFGFFPWNKNVEVNKDKPYHPPNIIGVEKKEGYVLYDLIQLLALFFHRSILKCHGLWDEDDMTESGMDKEESDDELSLGHGRRDSSDSLKSINLAASVESVHVTFPEQQTAVRRKRSGSSSEPSQRSSFSSNRSQRGSTSTRNSSQKGSSVLSTKQKSKRELYMEKIQEHLIKAKAFTIKKTLEIYVPIKQFFYNLIHPEYSAVTDVYVLMFLADTVDFIIIVFGFWAFGKHSAAADITSSLSEDQVPGPFLVMVLIQFGTMVVDRALYLRKTVLGKVIFQVILVFGIHFWMFFILPGVTERKFSQNLVAQLWYFVKCVYFGLSAYQIRCGYPTRVLGNFLTKSYNYVNLFLFQGFRLVPFLTELRAVMDWVWTDTTLSLSSWICVEDIYAHIFILKCWRESEK</sequence>
<feature type="transmembrane region" description="Helical" evidence="2">
    <location>
        <begin position="1338"/>
        <end position="1361"/>
    </location>
</feature>
<feature type="transmembrane region" description="Helical" evidence="2">
    <location>
        <begin position="30"/>
        <end position="47"/>
    </location>
</feature>
<dbReference type="EMBL" id="AJFE02022087">
    <property type="status" value="NOT_ANNOTATED_CDS"/>
    <property type="molecule type" value="Genomic_DNA"/>
</dbReference>
<evidence type="ECO:0000313" key="7">
    <source>
        <dbReference type="Ensembl" id="ENSPPAP00000016887.1"/>
    </source>
</evidence>
<feature type="transmembrane region" description="Helical" evidence="2">
    <location>
        <begin position="983"/>
        <end position="1001"/>
    </location>
</feature>
<feature type="transmembrane region" description="Helical" evidence="2">
    <location>
        <begin position="957"/>
        <end position="977"/>
    </location>
</feature>
<feature type="transmembrane region" description="Helical" evidence="2">
    <location>
        <begin position="678"/>
        <end position="698"/>
    </location>
</feature>
<feature type="transmembrane region" description="Helical" evidence="2">
    <location>
        <begin position="787"/>
        <end position="808"/>
    </location>
</feature>
<feature type="region of interest" description="Disordered" evidence="1">
    <location>
        <begin position="881"/>
        <end position="927"/>
    </location>
</feature>
<feature type="transmembrane region" description="Helical" evidence="2">
    <location>
        <begin position="1078"/>
        <end position="1099"/>
    </location>
</feature>
<feature type="region of interest" description="Disordered" evidence="1">
    <location>
        <begin position="2071"/>
        <end position="2094"/>
    </location>
</feature>
<evidence type="ECO:0000313" key="8">
    <source>
        <dbReference type="Proteomes" id="UP000240080"/>
    </source>
</evidence>
<evidence type="ECO:0000259" key="6">
    <source>
        <dbReference type="Pfam" id="PF24874"/>
    </source>
</evidence>
<dbReference type="InterPro" id="IPR056768">
    <property type="entry name" value="THU_Piezo"/>
</dbReference>
<keyword evidence="2" id="KW-1133">Transmembrane helix</keyword>
<feature type="domain" description="Piezo TM1-24" evidence="5">
    <location>
        <begin position="26"/>
        <end position="372"/>
    </location>
</feature>
<feature type="transmembrane region" description="Helical" evidence="2">
    <location>
        <begin position="266"/>
        <end position="289"/>
    </location>
</feature>
<name>A0A2R9AHQ9_PANPA</name>
<keyword evidence="2" id="KW-0812">Transmembrane</keyword>
<feature type="transmembrane region" description="Helical" evidence="2">
    <location>
        <begin position="545"/>
        <end position="563"/>
    </location>
</feature>
<keyword evidence="8" id="KW-1185">Reference proteome</keyword>
<feature type="transmembrane region" description="Helical" evidence="2">
    <location>
        <begin position="1373"/>
        <end position="1397"/>
    </location>
</feature>
<dbReference type="EMBL" id="AJFE02022092">
    <property type="status" value="NOT_ANNOTATED_CDS"/>
    <property type="molecule type" value="Genomic_DNA"/>
</dbReference>
<dbReference type="Pfam" id="PF24874">
    <property type="entry name" value="Piezo_THU9_anchor"/>
    <property type="match status" value="1"/>
</dbReference>
<feature type="transmembrane region" description="Helical" evidence="2">
    <location>
        <begin position="583"/>
        <end position="601"/>
    </location>
</feature>
<dbReference type="Bgee" id="ENSPPAG00000031522">
    <property type="expression patterns" value="Expressed in adult mammalian kidney and 3 other cell types or tissues"/>
</dbReference>
<dbReference type="EMBL" id="AJFE02022085">
    <property type="status" value="NOT_ANNOTATED_CDS"/>
    <property type="molecule type" value="Genomic_DNA"/>
</dbReference>
<feature type="compositionally biased region" description="Low complexity" evidence="1">
    <location>
        <begin position="2125"/>
        <end position="2152"/>
    </location>
</feature>
<feature type="compositionally biased region" description="Acidic residues" evidence="1">
    <location>
        <begin position="623"/>
        <end position="632"/>
    </location>
</feature>
<feature type="transmembrane region" description="Helical" evidence="2">
    <location>
        <begin position="704"/>
        <end position="723"/>
    </location>
</feature>
<gene>
    <name evidence="7" type="primary">PIEZO2</name>
</gene>
<reference evidence="7" key="2">
    <citation type="submission" date="2025-08" db="UniProtKB">
        <authorList>
            <consortium name="Ensembl"/>
        </authorList>
    </citation>
    <scope>IDENTIFICATION</scope>
</reference>
<feature type="transmembrane region" description="Helical" evidence="2">
    <location>
        <begin position="1006"/>
        <end position="1025"/>
    </location>
</feature>
<feature type="region of interest" description="Disordered" evidence="1">
    <location>
        <begin position="2114"/>
        <end position="2164"/>
    </location>
</feature>
<feature type="transmembrane region" description="Helical" evidence="2">
    <location>
        <begin position="1961"/>
        <end position="1982"/>
    </location>
</feature>
<dbReference type="EMBL" id="AJFE02022084">
    <property type="status" value="NOT_ANNOTATED_CDS"/>
    <property type="molecule type" value="Genomic_DNA"/>
</dbReference>
<dbReference type="EMBL" id="AJFE02022091">
    <property type="status" value="NOT_ANNOTATED_CDS"/>
    <property type="molecule type" value="Genomic_DNA"/>
</dbReference>
<feature type="transmembrane region" description="Helical" evidence="2">
    <location>
        <begin position="515"/>
        <end position="533"/>
    </location>
</feature>
<dbReference type="EMBL" id="AJFE02022083">
    <property type="status" value="NOT_ANNOTATED_CDS"/>
    <property type="molecule type" value="Genomic_DNA"/>
</dbReference>
<dbReference type="OMA" id="KSCWLIQ"/>
<feature type="compositionally biased region" description="Acidic residues" evidence="1">
    <location>
        <begin position="463"/>
        <end position="474"/>
    </location>
</feature>
<dbReference type="Proteomes" id="UP000240080">
    <property type="component" value="Chromosome 18"/>
</dbReference>
<evidence type="ECO:0000259" key="3">
    <source>
        <dbReference type="Pfam" id="PF15917"/>
    </source>
</evidence>
<reference evidence="7" key="3">
    <citation type="submission" date="2025-09" db="UniProtKB">
        <authorList>
            <consortium name="Ensembl"/>
        </authorList>
    </citation>
    <scope>IDENTIFICATION</scope>
</reference>
<feature type="region of interest" description="Disordered" evidence="1">
    <location>
        <begin position="1513"/>
        <end position="1559"/>
    </location>
</feature>
<dbReference type="InterPro" id="IPR056770">
    <property type="entry name" value="Piezo_THU9_anchor"/>
</dbReference>
<feature type="transmembrane region" description="Helical" evidence="2">
    <location>
        <begin position="1142"/>
        <end position="1160"/>
    </location>
</feature>
<feature type="transmembrane region" description="Helical" evidence="2">
    <location>
        <begin position="1316"/>
        <end position="1332"/>
    </location>
</feature>
<dbReference type="InterPro" id="IPR031805">
    <property type="entry name" value="Piezo_TM25-28"/>
</dbReference>
<feature type="transmembrane region" description="Helical" evidence="2">
    <location>
        <begin position="735"/>
        <end position="754"/>
    </location>
</feature>
<dbReference type="EMBL" id="AJFE02022088">
    <property type="status" value="NOT_ANNOTATED_CDS"/>
    <property type="molecule type" value="Genomic_DNA"/>
</dbReference>
<feature type="domain" description="Piezo TM25-28" evidence="3">
    <location>
        <begin position="1292"/>
        <end position="1624"/>
    </location>
</feature>
<organism evidence="7 8">
    <name type="scientific">Pan paniscus</name>
    <name type="common">Pygmy chimpanzee</name>
    <name type="synonym">Bonobo</name>
    <dbReference type="NCBI Taxonomy" id="9597"/>
    <lineage>
        <taxon>Eukaryota</taxon>
        <taxon>Metazoa</taxon>
        <taxon>Chordata</taxon>
        <taxon>Craniata</taxon>
        <taxon>Vertebrata</taxon>
        <taxon>Euteleostomi</taxon>
        <taxon>Mammalia</taxon>
        <taxon>Eutheria</taxon>
        <taxon>Euarchontoglires</taxon>
        <taxon>Primates</taxon>
        <taxon>Haplorrhini</taxon>
        <taxon>Catarrhini</taxon>
        <taxon>Hominidae</taxon>
        <taxon>Pan</taxon>
    </lineage>
</organism>
<dbReference type="InterPro" id="IPR056769">
    <property type="entry name" value="Piezo_TM1-24"/>
</dbReference>
<dbReference type="PANTHER" id="PTHR47049">
    <property type="entry name" value="PIEZO-TYPE MECHANOSENSITIVE ION CHANNEL HOMOLOG"/>
    <property type="match status" value="1"/>
</dbReference>
<feature type="region of interest" description="Disordered" evidence="1">
    <location>
        <begin position="446"/>
        <end position="478"/>
    </location>
</feature>
<dbReference type="Pfam" id="PF23188">
    <property type="entry name" value="THU_Piezo1"/>
    <property type="match status" value="1"/>
</dbReference>
<feature type="domain" description="Piezo TM1-24" evidence="5">
    <location>
        <begin position="643"/>
        <end position="814"/>
    </location>
</feature>
<feature type="transmembrane region" description="Helical" evidence="2">
    <location>
        <begin position="2214"/>
        <end position="2236"/>
    </location>
</feature>
<feature type="compositionally biased region" description="Basic and acidic residues" evidence="1">
    <location>
        <begin position="649"/>
        <end position="660"/>
    </location>
</feature>
<dbReference type="PANTHER" id="PTHR47049:SF6">
    <property type="entry name" value="PIEZO-TYPE MECHANOSENSITIVE ION CHANNEL COMPONENT"/>
    <property type="match status" value="1"/>
</dbReference>
<reference evidence="7 8" key="1">
    <citation type="journal article" date="2012" name="Nature">
        <title>The bonobo genome compared with the chimpanzee and human genomes.</title>
        <authorList>
            <person name="Prufer K."/>
            <person name="Munch K."/>
            <person name="Hellmann I."/>
            <person name="Akagi K."/>
            <person name="Miller J.R."/>
            <person name="Walenz B."/>
            <person name="Koren S."/>
            <person name="Sutton G."/>
            <person name="Kodira C."/>
            <person name="Winer R."/>
            <person name="Knight J.R."/>
            <person name="Mullikin J.C."/>
            <person name="Meader S.J."/>
            <person name="Ponting C.P."/>
            <person name="Lunter G."/>
            <person name="Higashino S."/>
            <person name="Hobolth A."/>
            <person name="Dutheil J."/>
            <person name="Karakoc E."/>
            <person name="Alkan C."/>
            <person name="Sajjadian S."/>
            <person name="Catacchio C.R."/>
            <person name="Ventura M."/>
            <person name="Marques-Bonet T."/>
            <person name="Eichler E.E."/>
            <person name="Andre C."/>
            <person name="Atencia R."/>
            <person name="Mugisha L."/>
            <person name="Junhold J."/>
            <person name="Patterson N."/>
            <person name="Siebauer M."/>
            <person name="Good J.M."/>
            <person name="Fischer A."/>
            <person name="Ptak S.E."/>
            <person name="Lachmann M."/>
            <person name="Symer D.E."/>
            <person name="Mailund T."/>
            <person name="Schierup M.H."/>
            <person name="Andres A.M."/>
            <person name="Kelso J."/>
            <person name="Paabo S."/>
        </authorList>
    </citation>
    <scope>NUCLEOTIDE SEQUENCE [LARGE SCALE GENOMIC DNA]</scope>
</reference>
<feature type="transmembrane region" description="Helical" evidence="2">
    <location>
        <begin position="1194"/>
        <end position="1215"/>
    </location>
</feature>
<feature type="region of interest" description="Disordered" evidence="1">
    <location>
        <begin position="1618"/>
        <end position="1661"/>
    </location>
</feature>
<feature type="transmembrane region" description="Helical" evidence="2">
    <location>
        <begin position="1989"/>
        <end position="2007"/>
    </location>
</feature>
<feature type="domain" description="Piezo THU9 and anchor" evidence="6">
    <location>
        <begin position="2212"/>
        <end position="2411"/>
    </location>
</feature>
<feature type="transmembrane region" description="Helical" evidence="2">
    <location>
        <begin position="214"/>
        <end position="232"/>
    </location>
</feature>
<feature type="transmembrane region" description="Helical" evidence="2">
    <location>
        <begin position="1932"/>
        <end position="1955"/>
    </location>
</feature>
<feature type="transmembrane region" description="Helical" evidence="2">
    <location>
        <begin position="59"/>
        <end position="79"/>
    </location>
</feature>
<feature type="transmembrane region" description="Helical" evidence="2">
    <location>
        <begin position="238"/>
        <end position="259"/>
    </location>
</feature>
<proteinExistence type="predicted"/>
<dbReference type="GeneTree" id="ENSGT00940000154456"/>
<feature type="domain" description="Piezo TM1-24" evidence="5">
    <location>
        <begin position="454"/>
        <end position="632"/>
    </location>
</feature>
<protein>
    <submittedName>
        <fullName evidence="7">Piezo type mechanosensitive ion channel component 2</fullName>
    </submittedName>
</protein>
<feature type="compositionally biased region" description="Acidic residues" evidence="1">
    <location>
        <begin position="909"/>
        <end position="927"/>
    </location>
</feature>
<feature type="compositionally biased region" description="Basic and acidic residues" evidence="1">
    <location>
        <begin position="881"/>
        <end position="908"/>
    </location>
</feature>
<dbReference type="EMBL" id="AJFE02022090">
    <property type="status" value="NOT_ANNOTATED_CDS"/>
    <property type="molecule type" value="Genomic_DNA"/>
</dbReference>
<feature type="compositionally biased region" description="Basic residues" evidence="1">
    <location>
        <begin position="1619"/>
        <end position="1640"/>
    </location>
</feature>
<feature type="compositionally biased region" description="Polar residues" evidence="1">
    <location>
        <begin position="2153"/>
        <end position="2162"/>
    </location>
</feature>
<dbReference type="EMBL" id="AJFE02022086">
    <property type="status" value="NOT_ANNOTATED_CDS"/>
    <property type="molecule type" value="Genomic_DNA"/>
</dbReference>
<feature type="transmembrane region" description="Helical" evidence="2">
    <location>
        <begin position="2315"/>
        <end position="2333"/>
    </location>
</feature>
<dbReference type="InterPro" id="IPR027272">
    <property type="entry name" value="Piezo"/>
</dbReference>
<evidence type="ECO:0000259" key="4">
    <source>
        <dbReference type="Pfam" id="PF23188"/>
    </source>
</evidence>
<evidence type="ECO:0000259" key="5">
    <source>
        <dbReference type="Pfam" id="PF24871"/>
    </source>
</evidence>
<feature type="transmembrane region" description="Helical" evidence="2">
    <location>
        <begin position="1250"/>
        <end position="1268"/>
    </location>
</feature>
<keyword evidence="2" id="KW-0472">Membrane</keyword>
<evidence type="ECO:0000256" key="2">
    <source>
        <dbReference type="SAM" id="Phobius"/>
    </source>
</evidence>
<feature type="transmembrane region" description="Helical" evidence="2">
    <location>
        <begin position="2285"/>
        <end position="2303"/>
    </location>
</feature>
<accession>A0A2R9AHQ9</accession>